<evidence type="ECO:0000313" key="2">
    <source>
        <dbReference type="Proteomes" id="UP000658656"/>
    </source>
</evidence>
<dbReference type="RefSeq" id="WP_145937734.1">
    <property type="nucleotide sequence ID" value="NZ_BNAV01000005.1"/>
</dbReference>
<organism evidence="1 2">
    <name type="scientific">Amycolatopsis bartoniae</name>
    <dbReference type="NCBI Taxonomy" id="941986"/>
    <lineage>
        <taxon>Bacteria</taxon>
        <taxon>Bacillati</taxon>
        <taxon>Actinomycetota</taxon>
        <taxon>Actinomycetes</taxon>
        <taxon>Pseudonocardiales</taxon>
        <taxon>Pseudonocardiaceae</taxon>
        <taxon>Amycolatopsis</taxon>
    </lineage>
</organism>
<dbReference type="Gene3D" id="3.30.565.10">
    <property type="entry name" value="Histidine kinase-like ATPase, C-terminal domain"/>
    <property type="match status" value="1"/>
</dbReference>
<keyword evidence="2" id="KW-1185">Reference proteome</keyword>
<name>A0A8H9IT75_9PSEU</name>
<evidence type="ECO:0008006" key="3">
    <source>
        <dbReference type="Google" id="ProtNLM"/>
    </source>
</evidence>
<dbReference type="InterPro" id="IPR036890">
    <property type="entry name" value="HATPase_C_sf"/>
</dbReference>
<dbReference type="OrthoDB" id="3626498at2"/>
<proteinExistence type="predicted"/>
<dbReference type="AlphaFoldDB" id="A0A8H9IT75"/>
<protein>
    <recommendedName>
        <fullName evidence="3">ATP-binding protein</fullName>
    </recommendedName>
</protein>
<accession>A0A8H9IT75</accession>
<gene>
    <name evidence="1" type="ORF">GCM10017566_37640</name>
</gene>
<dbReference type="EMBL" id="BNAV01000005">
    <property type="protein sequence ID" value="GHF60770.1"/>
    <property type="molecule type" value="Genomic_DNA"/>
</dbReference>
<sequence length="144" mass="15602">MGAARQHGERLERLVLGGLADLGKLREVVRLLLLDCAQDDVIDAVLVADELGTLGCEYGTQPVDVSVSRSYRRPALRIAVNSPYLGLPFSPSRSRTSRRVLEACAADWGIGNEHEGTTLWACVQLPSAVPEPDGQHFPEPRVSA</sequence>
<dbReference type="Proteomes" id="UP000658656">
    <property type="component" value="Unassembled WGS sequence"/>
</dbReference>
<evidence type="ECO:0000313" key="1">
    <source>
        <dbReference type="EMBL" id="GHF60770.1"/>
    </source>
</evidence>
<reference evidence="1" key="2">
    <citation type="submission" date="2020-09" db="EMBL/GenBank/DDBJ databases">
        <authorList>
            <person name="Sun Q."/>
            <person name="Zhou Y."/>
        </authorList>
    </citation>
    <scope>NUCLEOTIDE SEQUENCE</scope>
    <source>
        <strain evidence="1">CGMCC 4.7679</strain>
    </source>
</reference>
<reference evidence="1" key="1">
    <citation type="journal article" date="2014" name="Int. J. Syst. Evol. Microbiol.">
        <title>Complete genome sequence of Corynebacterium casei LMG S-19264T (=DSM 44701T), isolated from a smear-ripened cheese.</title>
        <authorList>
            <consortium name="US DOE Joint Genome Institute (JGI-PGF)"/>
            <person name="Walter F."/>
            <person name="Albersmeier A."/>
            <person name="Kalinowski J."/>
            <person name="Ruckert C."/>
        </authorList>
    </citation>
    <scope>NUCLEOTIDE SEQUENCE</scope>
    <source>
        <strain evidence="1">CGMCC 4.7679</strain>
    </source>
</reference>
<comment type="caution">
    <text evidence="1">The sequence shown here is derived from an EMBL/GenBank/DDBJ whole genome shotgun (WGS) entry which is preliminary data.</text>
</comment>